<proteinExistence type="predicted"/>
<name>A0A553N7R4_TIGCA</name>
<dbReference type="PANTHER" id="PTHR31061">
    <property type="entry name" value="LD22376P"/>
    <property type="match status" value="1"/>
</dbReference>
<comment type="caution">
    <text evidence="3">The sequence shown here is derived from an EMBL/GenBank/DDBJ whole genome shotgun (WGS) entry which is preliminary data.</text>
</comment>
<dbReference type="Proteomes" id="UP000318571">
    <property type="component" value="Chromosome 8"/>
</dbReference>
<sequence length="585" mass="66822">MSRYLNEVPVCGSHTVALNQACLNLVRWPSMFEFWAQSTECVACPFWHLTNPRDRTPFQSLLVNTSWPTQIRVQAQSQVICEKTIHFGEFGEYVLTVDDHGCHWETVRQPVNALIPLYTALGTLVLAKLIWSLFRRLYRHRRIRLICLSLGGRPTSLVEEDLGDDSQLITPSEEADLQMAASVSLIQPLEARRRKPRLRSLDAFRGLAIVIMIFVNYGGGHYWFFHHSPWNGLTVADLVFPWFMWIMGVSISLSTRSMLRNSLPRQTILFRIFKRSLALFLIGIFLNSDGHNDFRTLRIPGVLQRFAIAYMIVAVLEAFLMPREDAQVTGWRYHFKDLTSAYGQWIIMSCILAAHTAIVFLLPVPGCPTGYFGPGGLHDQAQYYNCTGGATGYIDRLIFGPEHMYRHPTAWKIYSTTVPFDPEGLLGCLSSAFLVFLGTVCGRIIIHFSSNHSRMVRWMVWTLVLGAIAGCLCNWSRENGVIPVNKNLWSLSFILGLGAMTFATLTCMYWLIDVLCWWSGSPFHYPGMNAILLYVGHEVCKGYFPFSWKSFSITHTEMLLMNIWAVSVWVMLSFILYRLKFFITV</sequence>
<protein>
    <recommendedName>
        <fullName evidence="2">Heparan-alpha-glucosaminide N-acetyltransferase catalytic domain-containing protein</fullName>
    </recommendedName>
</protein>
<keyword evidence="1" id="KW-0472">Membrane</keyword>
<gene>
    <name evidence="3" type="ORF">TCAL_02163</name>
</gene>
<dbReference type="InterPro" id="IPR012429">
    <property type="entry name" value="HGSNAT_cat"/>
</dbReference>
<dbReference type="PANTHER" id="PTHR31061:SF24">
    <property type="entry name" value="LD22376P"/>
    <property type="match status" value="1"/>
</dbReference>
<feature type="transmembrane region" description="Helical" evidence="1">
    <location>
        <begin position="203"/>
        <end position="224"/>
    </location>
</feature>
<feature type="transmembrane region" description="Helical" evidence="1">
    <location>
        <begin position="424"/>
        <end position="446"/>
    </location>
</feature>
<dbReference type="OrthoDB" id="2149840at2759"/>
<dbReference type="AlphaFoldDB" id="A0A553N7R4"/>
<feature type="transmembrane region" description="Helical" evidence="1">
    <location>
        <begin position="458"/>
        <end position="477"/>
    </location>
</feature>
<evidence type="ECO:0000313" key="3">
    <source>
        <dbReference type="EMBL" id="TRY61485.1"/>
    </source>
</evidence>
<reference evidence="3 4" key="1">
    <citation type="journal article" date="2018" name="Nat. Ecol. Evol.">
        <title>Genomic signatures of mitonuclear coevolution across populations of Tigriopus californicus.</title>
        <authorList>
            <person name="Barreto F.S."/>
            <person name="Watson E.T."/>
            <person name="Lima T.G."/>
            <person name="Willett C.S."/>
            <person name="Edmands S."/>
            <person name="Li W."/>
            <person name="Burton R.S."/>
        </authorList>
    </citation>
    <scope>NUCLEOTIDE SEQUENCE [LARGE SCALE GENOMIC DNA]</scope>
    <source>
        <strain evidence="3 4">San Diego</strain>
    </source>
</reference>
<evidence type="ECO:0000313" key="4">
    <source>
        <dbReference type="Proteomes" id="UP000318571"/>
    </source>
</evidence>
<keyword evidence="1" id="KW-0812">Transmembrane</keyword>
<dbReference type="STRING" id="6832.A0A553N7R4"/>
<feature type="transmembrane region" description="Helical" evidence="1">
    <location>
        <begin position="489"/>
        <end position="512"/>
    </location>
</feature>
<feature type="transmembrane region" description="Helical" evidence="1">
    <location>
        <begin position="342"/>
        <end position="362"/>
    </location>
</feature>
<dbReference type="OMA" id="WHGFTFY"/>
<feature type="domain" description="Heparan-alpha-glucosaminide N-acetyltransferase catalytic" evidence="2">
    <location>
        <begin position="197"/>
        <end position="314"/>
    </location>
</feature>
<evidence type="ECO:0000259" key="2">
    <source>
        <dbReference type="Pfam" id="PF07786"/>
    </source>
</evidence>
<dbReference type="EMBL" id="VCGU01000459">
    <property type="protein sequence ID" value="TRY61485.1"/>
    <property type="molecule type" value="Genomic_DNA"/>
</dbReference>
<accession>A0A553N7R4</accession>
<keyword evidence="4" id="KW-1185">Reference proteome</keyword>
<feature type="transmembrane region" description="Helical" evidence="1">
    <location>
        <begin position="113"/>
        <end position="134"/>
    </location>
</feature>
<dbReference type="Pfam" id="PF07786">
    <property type="entry name" value="HGSNAT_cat"/>
    <property type="match status" value="1"/>
</dbReference>
<keyword evidence="1" id="KW-1133">Transmembrane helix</keyword>
<feature type="transmembrane region" description="Helical" evidence="1">
    <location>
        <begin position="230"/>
        <end position="251"/>
    </location>
</feature>
<feature type="transmembrane region" description="Helical" evidence="1">
    <location>
        <begin position="559"/>
        <end position="579"/>
    </location>
</feature>
<evidence type="ECO:0000256" key="1">
    <source>
        <dbReference type="SAM" id="Phobius"/>
    </source>
</evidence>
<feature type="transmembrane region" description="Helical" evidence="1">
    <location>
        <begin position="272"/>
        <end position="290"/>
    </location>
</feature>
<organism evidence="3 4">
    <name type="scientific">Tigriopus californicus</name>
    <name type="common">Marine copepod</name>
    <dbReference type="NCBI Taxonomy" id="6832"/>
    <lineage>
        <taxon>Eukaryota</taxon>
        <taxon>Metazoa</taxon>
        <taxon>Ecdysozoa</taxon>
        <taxon>Arthropoda</taxon>
        <taxon>Crustacea</taxon>
        <taxon>Multicrustacea</taxon>
        <taxon>Hexanauplia</taxon>
        <taxon>Copepoda</taxon>
        <taxon>Harpacticoida</taxon>
        <taxon>Harpacticidae</taxon>
        <taxon>Tigriopus</taxon>
    </lineage>
</organism>
<feature type="transmembrane region" description="Helical" evidence="1">
    <location>
        <begin position="302"/>
        <end position="321"/>
    </location>
</feature>